<accession>A0ABN1EAP8</accession>
<keyword evidence="1" id="KW-0732">Signal</keyword>
<feature type="signal peptide" evidence="1">
    <location>
        <begin position="1"/>
        <end position="20"/>
    </location>
</feature>
<dbReference type="InterPro" id="IPR034122">
    <property type="entry name" value="Retropepsin-like_bacterial"/>
</dbReference>
<evidence type="ECO:0000313" key="4">
    <source>
        <dbReference type="Proteomes" id="UP001499951"/>
    </source>
</evidence>
<dbReference type="Gene3D" id="2.30.42.10">
    <property type="match status" value="1"/>
</dbReference>
<name>A0ABN1EAP8_9PROT</name>
<feature type="chain" id="PRO_5045940043" description="PDZ domain-containing protein" evidence="1">
    <location>
        <begin position="21"/>
        <end position="615"/>
    </location>
</feature>
<dbReference type="RefSeq" id="WP_166932395.1">
    <property type="nucleotide sequence ID" value="NZ_BAAADD010000002.1"/>
</dbReference>
<dbReference type="InterPro" id="IPR036034">
    <property type="entry name" value="PDZ_sf"/>
</dbReference>
<dbReference type="EMBL" id="BAAADD010000002">
    <property type="protein sequence ID" value="GAA0562663.1"/>
    <property type="molecule type" value="Genomic_DNA"/>
</dbReference>
<dbReference type="Gene3D" id="2.40.70.10">
    <property type="entry name" value="Acid Proteases"/>
    <property type="match status" value="2"/>
</dbReference>
<evidence type="ECO:0000259" key="2">
    <source>
        <dbReference type="SMART" id="SM00228"/>
    </source>
</evidence>
<evidence type="ECO:0000313" key="3">
    <source>
        <dbReference type="EMBL" id="GAA0562663.1"/>
    </source>
</evidence>
<dbReference type="InterPro" id="IPR001478">
    <property type="entry name" value="PDZ"/>
</dbReference>
<dbReference type="InterPro" id="IPR021109">
    <property type="entry name" value="Peptidase_aspartic_dom_sf"/>
</dbReference>
<feature type="domain" description="PDZ" evidence="2">
    <location>
        <begin position="532"/>
        <end position="602"/>
    </location>
</feature>
<dbReference type="Proteomes" id="UP001499951">
    <property type="component" value="Unassembled WGS sequence"/>
</dbReference>
<comment type="caution">
    <text evidence="3">The sequence shown here is derived from an EMBL/GenBank/DDBJ whole genome shotgun (WGS) entry which is preliminary data.</text>
</comment>
<sequence>MRKTIAAFAAITATSVAALAAGSADDVLKANWAATGGSAWATKTAVSIDSDYAGQGLTGITHSVSDLKTGRTVSTFKVGPAEGANGFDGKTPWARDTSGTITEQEGGDALVLAVNDAYRNANLWWKPDHGGAAIESKGEVTNAEGRFDVLVVTPKGGKPFEAWFDTGTHYLSKIVEKAGAQTVATTLAEYRDEDGVKLPHKIQVDTGVGAAYLQTMKVTKVTFLGAQPDSTFAMPKIVVTDFAIAGGAASTTIPVQIVNNHIYGAAKVNGKGPFVFIFDTGGRNIITPPLAKELGLKIEGKLPGSGAGEGVMEGGFVHGLDFAVGDATVKNQLAIVFPLDKLGDIEGIPMPGMVGYETFRRFVTRVDYGAGTLTLIDPAKFDPKDAGTPVKFVFNDHVPEVMGTIEGIPAKFDIDTGARSELTITKPFAETNKLRDSHPKGVVAVDGWGVGGPSTGYVTRIKDMTIGDVKIGPVVGSLANQDKGAFAGSDYSANVGGGVLKRFVVTFDYNNRLMYLKPRPSPVDDTNTYDRAGLWLNVDGTAFKIVSVTKTAPAAEAGLVEGDIVTAVDGKPAASVKLAELRKTLRTAKPGTVVTFTVTRGGKPKNVKVTLRDLI</sequence>
<gene>
    <name evidence="3" type="ORF">GCM10008942_08860</name>
</gene>
<dbReference type="CDD" id="cd05483">
    <property type="entry name" value="retropepsin_like_bacteria"/>
    <property type="match status" value="1"/>
</dbReference>
<organism evidence="3 4">
    <name type="scientific">Rhizomicrobium electricum</name>
    <dbReference type="NCBI Taxonomy" id="480070"/>
    <lineage>
        <taxon>Bacteria</taxon>
        <taxon>Pseudomonadati</taxon>
        <taxon>Pseudomonadota</taxon>
        <taxon>Alphaproteobacteria</taxon>
        <taxon>Micropepsales</taxon>
        <taxon>Micropepsaceae</taxon>
        <taxon>Rhizomicrobium</taxon>
    </lineage>
</organism>
<proteinExistence type="predicted"/>
<protein>
    <recommendedName>
        <fullName evidence="2">PDZ domain-containing protein</fullName>
    </recommendedName>
</protein>
<dbReference type="SMART" id="SM00228">
    <property type="entry name" value="PDZ"/>
    <property type="match status" value="1"/>
</dbReference>
<dbReference type="Pfam" id="PF13650">
    <property type="entry name" value="Asp_protease_2"/>
    <property type="match status" value="2"/>
</dbReference>
<dbReference type="SUPFAM" id="SSF50156">
    <property type="entry name" value="PDZ domain-like"/>
    <property type="match status" value="1"/>
</dbReference>
<keyword evidence="4" id="KW-1185">Reference proteome</keyword>
<reference evidence="3 4" key="1">
    <citation type="journal article" date="2019" name="Int. J. Syst. Evol. Microbiol.">
        <title>The Global Catalogue of Microorganisms (GCM) 10K type strain sequencing project: providing services to taxonomists for standard genome sequencing and annotation.</title>
        <authorList>
            <consortium name="The Broad Institute Genomics Platform"/>
            <consortium name="The Broad Institute Genome Sequencing Center for Infectious Disease"/>
            <person name="Wu L."/>
            <person name="Ma J."/>
        </authorList>
    </citation>
    <scope>NUCLEOTIDE SEQUENCE [LARGE SCALE GENOMIC DNA]</scope>
    <source>
        <strain evidence="3 4">JCM 15089</strain>
    </source>
</reference>
<evidence type="ECO:0000256" key="1">
    <source>
        <dbReference type="SAM" id="SignalP"/>
    </source>
</evidence>
<dbReference type="Pfam" id="PF13180">
    <property type="entry name" value="PDZ_2"/>
    <property type="match status" value="1"/>
</dbReference>